<proteinExistence type="predicted"/>
<evidence type="ECO:0000313" key="2">
    <source>
        <dbReference type="Proteomes" id="UP000777438"/>
    </source>
</evidence>
<dbReference type="OrthoDB" id="4795535at2759"/>
<dbReference type="EMBL" id="JAGPYM010000053">
    <property type="protein sequence ID" value="KAH6871524.1"/>
    <property type="molecule type" value="Genomic_DNA"/>
</dbReference>
<comment type="caution">
    <text evidence="1">The sequence shown here is derived from an EMBL/GenBank/DDBJ whole genome shotgun (WGS) entry which is preliminary data.</text>
</comment>
<sequence>MAVYSKKLPYQLIEADSNEFTVAPGWKPNRVQRVPDQARNGDLNAFSVPPIVLLQSIDPATGDSLLHSAVLLTSVEALHKARALCFTHSSLHRNQTLLTMIYRCTQGHWSALRPEVMGMDGGPPEMMVYPDDMAEREMIRDSIEIKAGLICLEKMHNQHTS</sequence>
<gene>
    <name evidence="1" type="ORF">B0T10DRAFT_553347</name>
</gene>
<dbReference type="AlphaFoldDB" id="A0A9P8VTC6"/>
<evidence type="ECO:0000313" key="1">
    <source>
        <dbReference type="EMBL" id="KAH6871524.1"/>
    </source>
</evidence>
<keyword evidence="2" id="KW-1185">Reference proteome</keyword>
<dbReference type="Proteomes" id="UP000777438">
    <property type="component" value="Unassembled WGS sequence"/>
</dbReference>
<name>A0A9P8VTC6_9HYPO</name>
<accession>A0A9P8VTC6</accession>
<reference evidence="1 2" key="1">
    <citation type="journal article" date="2021" name="Nat. Commun.">
        <title>Genetic determinants of endophytism in the Arabidopsis root mycobiome.</title>
        <authorList>
            <person name="Mesny F."/>
            <person name="Miyauchi S."/>
            <person name="Thiergart T."/>
            <person name="Pickel B."/>
            <person name="Atanasova L."/>
            <person name="Karlsson M."/>
            <person name="Huettel B."/>
            <person name="Barry K.W."/>
            <person name="Haridas S."/>
            <person name="Chen C."/>
            <person name="Bauer D."/>
            <person name="Andreopoulos W."/>
            <person name="Pangilinan J."/>
            <person name="LaButti K."/>
            <person name="Riley R."/>
            <person name="Lipzen A."/>
            <person name="Clum A."/>
            <person name="Drula E."/>
            <person name="Henrissat B."/>
            <person name="Kohler A."/>
            <person name="Grigoriev I.V."/>
            <person name="Martin F.M."/>
            <person name="Hacquard S."/>
        </authorList>
    </citation>
    <scope>NUCLEOTIDE SEQUENCE [LARGE SCALE GENOMIC DNA]</scope>
    <source>
        <strain evidence="1 2">MPI-CAGE-CH-0241</strain>
    </source>
</reference>
<organism evidence="1 2">
    <name type="scientific">Thelonectria olida</name>
    <dbReference type="NCBI Taxonomy" id="1576542"/>
    <lineage>
        <taxon>Eukaryota</taxon>
        <taxon>Fungi</taxon>
        <taxon>Dikarya</taxon>
        <taxon>Ascomycota</taxon>
        <taxon>Pezizomycotina</taxon>
        <taxon>Sordariomycetes</taxon>
        <taxon>Hypocreomycetidae</taxon>
        <taxon>Hypocreales</taxon>
        <taxon>Nectriaceae</taxon>
        <taxon>Thelonectria</taxon>
    </lineage>
</organism>
<protein>
    <submittedName>
        <fullName evidence="1">Uncharacterized protein</fullName>
    </submittedName>
</protein>